<evidence type="ECO:0000256" key="5">
    <source>
        <dbReference type="ARBA" id="ARBA00023242"/>
    </source>
</evidence>
<dbReference type="InterPro" id="IPR016177">
    <property type="entry name" value="DNA-bd_dom_sf"/>
</dbReference>
<dbReference type="Gene3D" id="3.30.730.10">
    <property type="entry name" value="AP2/ERF domain"/>
    <property type="match status" value="1"/>
</dbReference>
<keyword evidence="2" id="KW-0805">Transcription regulation</keyword>
<dbReference type="GO" id="GO:0005634">
    <property type="term" value="C:nucleus"/>
    <property type="evidence" value="ECO:0007669"/>
    <property type="project" value="UniProtKB-SubCell"/>
</dbReference>
<dbReference type="PANTHER" id="PTHR32467:SF113">
    <property type="entry name" value="ETHYLENE-RESPONSIVE TRANSCRIPTION FACTOR RAP2-7-LIKE ISOFORM X1"/>
    <property type="match status" value="1"/>
</dbReference>
<dbReference type="PROSITE" id="PS51032">
    <property type="entry name" value="AP2_ERF"/>
    <property type="match status" value="1"/>
</dbReference>
<proteinExistence type="predicted"/>
<keyword evidence="3" id="KW-0238">DNA-binding</keyword>
<accession>A0AAV6Y706</accession>
<protein>
    <recommendedName>
        <fullName evidence="6">AP2/ERF domain-containing protein</fullName>
    </recommendedName>
</protein>
<sequence length="450" mass="49276">MLDLNVDASFEDETDCLVTLTADADSVTSTTTDNAAVFATAADDLDCGSSTRRNAVVSTLRFSILPKNLIEIEDGVNNDVVNSTNELQLFPIGGALPSSPVADRAKYWLKLSAPEGSAGGGGVELGIYKAQLPSMIINQPQVKKSRRGPRSRSSQYRGVTFYRRTGTVVNKSIWVRTVSNLPKSFKHMALFSIYSGVEVTERGFDTAHEAARAYDRAAIKFRGVDADINFNITDYEDVKQMKDLTKEEFVQILRRRNTGFSRGSSKYRGVTLHKFGGRDTRMDQFPSEKAYDISAIKNNGREAITNFEPSYYEREINITSRDGVSGNNLDLNLGISLTSKGNGTTKNLPVPYVSFGSPDRKRIKVGISSASPNGIVNTTKCGPMWDGMYSGFAPNSKERTTVMGAESIPFSGYSNVPWKMQSHGVPHFSSAASSGFTSTTTPYPNYHSLQ</sequence>
<dbReference type="GO" id="GO:0003677">
    <property type="term" value="F:DNA binding"/>
    <property type="evidence" value="ECO:0007669"/>
    <property type="project" value="UniProtKB-KW"/>
</dbReference>
<evidence type="ECO:0000256" key="4">
    <source>
        <dbReference type="ARBA" id="ARBA00023163"/>
    </source>
</evidence>
<comment type="subcellular location">
    <subcellularLocation>
        <location evidence="1">Nucleus</location>
    </subcellularLocation>
</comment>
<dbReference type="PANTHER" id="PTHR32467">
    <property type="entry name" value="AP2-LIKE ETHYLENE-RESPONSIVE TRANSCRIPTION FACTOR"/>
    <property type="match status" value="1"/>
</dbReference>
<keyword evidence="5" id="KW-0539">Nucleus</keyword>
<dbReference type="GO" id="GO:0003700">
    <property type="term" value="F:DNA-binding transcription factor activity"/>
    <property type="evidence" value="ECO:0007669"/>
    <property type="project" value="InterPro"/>
</dbReference>
<dbReference type="Proteomes" id="UP000826271">
    <property type="component" value="Unassembled WGS sequence"/>
</dbReference>
<dbReference type="InterPro" id="IPR036955">
    <property type="entry name" value="AP2/ERF_dom_sf"/>
</dbReference>
<dbReference type="AlphaFoldDB" id="A0AAV6Y706"/>
<gene>
    <name evidence="7" type="ORF">BUALT_Bualt01G0106600</name>
</gene>
<dbReference type="SUPFAM" id="SSF54171">
    <property type="entry name" value="DNA-binding domain"/>
    <property type="match status" value="1"/>
</dbReference>
<comment type="caution">
    <text evidence="7">The sequence shown here is derived from an EMBL/GenBank/DDBJ whole genome shotgun (WGS) entry which is preliminary data.</text>
</comment>
<reference evidence="7" key="1">
    <citation type="submission" date="2019-10" db="EMBL/GenBank/DDBJ databases">
        <authorList>
            <person name="Zhang R."/>
            <person name="Pan Y."/>
            <person name="Wang J."/>
            <person name="Ma R."/>
            <person name="Yu S."/>
        </authorList>
    </citation>
    <scope>NUCLEOTIDE SEQUENCE</scope>
    <source>
        <strain evidence="7">LA-IB0</strain>
        <tissue evidence="7">Leaf</tissue>
    </source>
</reference>
<evidence type="ECO:0000256" key="3">
    <source>
        <dbReference type="ARBA" id="ARBA00023125"/>
    </source>
</evidence>
<keyword evidence="8" id="KW-1185">Reference proteome</keyword>
<evidence type="ECO:0000259" key="6">
    <source>
        <dbReference type="PROSITE" id="PS51032"/>
    </source>
</evidence>
<dbReference type="CDD" id="cd00018">
    <property type="entry name" value="AP2"/>
    <property type="match status" value="1"/>
</dbReference>
<evidence type="ECO:0000313" key="8">
    <source>
        <dbReference type="Proteomes" id="UP000826271"/>
    </source>
</evidence>
<dbReference type="EMBL" id="WHWC01000001">
    <property type="protein sequence ID" value="KAG8390659.1"/>
    <property type="molecule type" value="Genomic_DNA"/>
</dbReference>
<keyword evidence="4" id="KW-0804">Transcription</keyword>
<dbReference type="InterPro" id="IPR001471">
    <property type="entry name" value="AP2/ERF_dom"/>
</dbReference>
<feature type="domain" description="AP2/ERF" evidence="6">
    <location>
        <begin position="155"/>
        <end position="231"/>
    </location>
</feature>
<evidence type="ECO:0000313" key="7">
    <source>
        <dbReference type="EMBL" id="KAG8390659.1"/>
    </source>
</evidence>
<dbReference type="SMART" id="SM00380">
    <property type="entry name" value="AP2"/>
    <property type="match status" value="2"/>
</dbReference>
<evidence type="ECO:0000256" key="2">
    <source>
        <dbReference type="ARBA" id="ARBA00023015"/>
    </source>
</evidence>
<organism evidence="7 8">
    <name type="scientific">Buddleja alternifolia</name>
    <dbReference type="NCBI Taxonomy" id="168488"/>
    <lineage>
        <taxon>Eukaryota</taxon>
        <taxon>Viridiplantae</taxon>
        <taxon>Streptophyta</taxon>
        <taxon>Embryophyta</taxon>
        <taxon>Tracheophyta</taxon>
        <taxon>Spermatophyta</taxon>
        <taxon>Magnoliopsida</taxon>
        <taxon>eudicotyledons</taxon>
        <taxon>Gunneridae</taxon>
        <taxon>Pentapetalae</taxon>
        <taxon>asterids</taxon>
        <taxon>lamiids</taxon>
        <taxon>Lamiales</taxon>
        <taxon>Scrophulariaceae</taxon>
        <taxon>Buddlejeae</taxon>
        <taxon>Buddleja</taxon>
    </lineage>
</organism>
<evidence type="ECO:0000256" key="1">
    <source>
        <dbReference type="ARBA" id="ARBA00004123"/>
    </source>
</evidence>
<name>A0AAV6Y706_9LAMI</name>